<gene>
    <name evidence="10" type="ORF">SD70_20160</name>
</gene>
<evidence type="ECO:0000313" key="11">
    <source>
        <dbReference type="Proteomes" id="UP000031967"/>
    </source>
</evidence>
<dbReference type="InterPro" id="IPR035907">
    <property type="entry name" value="Hppk_sf"/>
</dbReference>
<keyword evidence="5" id="KW-0547">Nucleotide-binding</keyword>
<feature type="domain" description="7,8-dihydro-6-hydroxymethylpterin-pyrophosphokinase" evidence="9">
    <location>
        <begin position="102"/>
        <end position="113"/>
    </location>
</feature>
<evidence type="ECO:0000256" key="3">
    <source>
        <dbReference type="ARBA" id="ARBA00013253"/>
    </source>
</evidence>
<keyword evidence="8" id="KW-0289">Folate biosynthesis</keyword>
<protein>
    <recommendedName>
        <fullName evidence="3">2-amino-4-hydroxy-6-hydroxymethyldihydropteridine diphosphokinase</fullName>
        <ecNumber evidence="3">2.7.6.3</ecNumber>
    </recommendedName>
</protein>
<evidence type="ECO:0000256" key="1">
    <source>
        <dbReference type="ARBA" id="ARBA00000198"/>
    </source>
</evidence>
<keyword evidence="4" id="KW-0808">Transferase</keyword>
<dbReference type="NCBIfam" id="TIGR01498">
    <property type="entry name" value="folK"/>
    <property type="match status" value="1"/>
</dbReference>
<proteinExistence type="predicted"/>
<dbReference type="PANTHER" id="PTHR43071">
    <property type="entry name" value="2-AMINO-4-HYDROXY-6-HYDROXYMETHYLDIHYDROPTERIDINE PYROPHOSPHOKINASE"/>
    <property type="match status" value="1"/>
</dbReference>
<dbReference type="EC" id="2.7.6.3" evidence="3"/>
<evidence type="ECO:0000256" key="4">
    <source>
        <dbReference type="ARBA" id="ARBA00022679"/>
    </source>
</evidence>
<dbReference type="Gene3D" id="3.30.70.560">
    <property type="entry name" value="7,8-Dihydro-6-hydroxymethylpterin-pyrophosphokinase HPPK"/>
    <property type="match status" value="1"/>
</dbReference>
<dbReference type="PROSITE" id="PS00794">
    <property type="entry name" value="HPPK"/>
    <property type="match status" value="1"/>
</dbReference>
<evidence type="ECO:0000256" key="5">
    <source>
        <dbReference type="ARBA" id="ARBA00022741"/>
    </source>
</evidence>
<evidence type="ECO:0000256" key="8">
    <source>
        <dbReference type="ARBA" id="ARBA00022909"/>
    </source>
</evidence>
<keyword evidence="11" id="KW-1185">Reference proteome</keyword>
<evidence type="ECO:0000256" key="6">
    <source>
        <dbReference type="ARBA" id="ARBA00022777"/>
    </source>
</evidence>
<dbReference type="EMBL" id="JXAK01000038">
    <property type="protein sequence ID" value="KIL39381.1"/>
    <property type="molecule type" value="Genomic_DNA"/>
</dbReference>
<comment type="pathway">
    <text evidence="2">Cofactor biosynthesis; tetrahydrofolate biosynthesis; 2-amino-4-hydroxy-6-hydroxymethyl-7,8-dihydropteridine diphosphate from 7,8-dihydroneopterin triphosphate: step 4/4.</text>
</comment>
<dbReference type="PANTHER" id="PTHR43071:SF1">
    <property type="entry name" value="2-AMINO-4-HYDROXY-6-HYDROXYMETHYLDIHYDROPTERIDINE PYROPHOSPHOKINASE"/>
    <property type="match status" value="1"/>
</dbReference>
<dbReference type="Proteomes" id="UP000031967">
    <property type="component" value="Unassembled WGS sequence"/>
</dbReference>
<dbReference type="CDD" id="cd00483">
    <property type="entry name" value="HPPK"/>
    <property type="match status" value="1"/>
</dbReference>
<keyword evidence="6" id="KW-0418">Kinase</keyword>
<accession>A0ABR5AEI2</accession>
<dbReference type="Pfam" id="PF01288">
    <property type="entry name" value="HPPK"/>
    <property type="match status" value="1"/>
</dbReference>
<dbReference type="InterPro" id="IPR000550">
    <property type="entry name" value="Hppk"/>
</dbReference>
<evidence type="ECO:0000256" key="2">
    <source>
        <dbReference type="ARBA" id="ARBA00005051"/>
    </source>
</evidence>
<dbReference type="RefSeq" id="WP_041049313.1">
    <property type="nucleotide sequence ID" value="NZ_JXAK01000038.1"/>
</dbReference>
<reference evidence="10 11" key="1">
    <citation type="submission" date="2014-12" db="EMBL/GenBank/DDBJ databases">
        <title>Draft genome sequence of Paenibacillus kamchatkensis strain B-2647.</title>
        <authorList>
            <person name="Karlyshev A.V."/>
            <person name="Kudryashova E.B."/>
        </authorList>
    </citation>
    <scope>NUCLEOTIDE SEQUENCE [LARGE SCALE GENOMIC DNA]</scope>
    <source>
        <strain evidence="10 11">VKM B-2647</strain>
    </source>
</reference>
<sequence>MTTANDNRPSQPQPRRLAYLGLGSNIERREQYLERAIAALRARDDVEVAAESSVYETEPVGYTDQPAFLNMVVAVRTLLAPRELLAVILDIERSLGRVRTLRWGPRTIDIDLLLYGDAEVSEPDLTVPHPRMGERAFVLVPLLEAMAGGLSPASLRESFARQLETLEGKEGVILWRNSTSRSASERSAN</sequence>
<comment type="catalytic activity">
    <reaction evidence="1">
        <text>6-hydroxymethyl-7,8-dihydropterin + ATP = (7,8-dihydropterin-6-yl)methyl diphosphate + AMP + H(+)</text>
        <dbReference type="Rhea" id="RHEA:11412"/>
        <dbReference type="ChEBI" id="CHEBI:15378"/>
        <dbReference type="ChEBI" id="CHEBI:30616"/>
        <dbReference type="ChEBI" id="CHEBI:44841"/>
        <dbReference type="ChEBI" id="CHEBI:72950"/>
        <dbReference type="ChEBI" id="CHEBI:456215"/>
        <dbReference type="EC" id="2.7.6.3"/>
    </reaction>
</comment>
<evidence type="ECO:0000259" key="9">
    <source>
        <dbReference type="PROSITE" id="PS00794"/>
    </source>
</evidence>
<evidence type="ECO:0000313" key="10">
    <source>
        <dbReference type="EMBL" id="KIL39381.1"/>
    </source>
</evidence>
<name>A0ABR5AEI2_9BACL</name>
<dbReference type="SUPFAM" id="SSF55083">
    <property type="entry name" value="6-hydroxymethyl-7,8-dihydropterin pyrophosphokinase, HPPK"/>
    <property type="match status" value="1"/>
</dbReference>
<organism evidence="10 11">
    <name type="scientific">Gordoniibacillus kamchatkensis</name>
    <dbReference type="NCBI Taxonomy" id="1590651"/>
    <lineage>
        <taxon>Bacteria</taxon>
        <taxon>Bacillati</taxon>
        <taxon>Bacillota</taxon>
        <taxon>Bacilli</taxon>
        <taxon>Bacillales</taxon>
        <taxon>Paenibacillaceae</taxon>
        <taxon>Gordoniibacillus</taxon>
    </lineage>
</organism>
<comment type="caution">
    <text evidence="10">The sequence shown here is derived from an EMBL/GenBank/DDBJ whole genome shotgun (WGS) entry which is preliminary data.</text>
</comment>
<keyword evidence="7" id="KW-0067">ATP-binding</keyword>
<evidence type="ECO:0000256" key="7">
    <source>
        <dbReference type="ARBA" id="ARBA00022840"/>
    </source>
</evidence>